<comment type="similarity">
    <text evidence="1">Belongs to the ABC transporter superfamily.</text>
</comment>
<evidence type="ECO:0000313" key="5">
    <source>
        <dbReference type="EMBL" id="GFP28750.1"/>
    </source>
</evidence>
<comment type="caution">
    <text evidence="5">The sequence shown here is derived from an EMBL/GenBank/DDBJ whole genome shotgun (WGS) entry which is preliminary data.</text>
</comment>
<evidence type="ECO:0000256" key="2">
    <source>
        <dbReference type="ARBA" id="ARBA00022448"/>
    </source>
</evidence>
<dbReference type="GO" id="GO:0005524">
    <property type="term" value="F:ATP binding"/>
    <property type="evidence" value="ECO:0007669"/>
    <property type="project" value="UniProtKB-KW"/>
</dbReference>
<dbReference type="GO" id="GO:0015658">
    <property type="term" value="F:branched-chain amino acid transmembrane transporter activity"/>
    <property type="evidence" value="ECO:0007669"/>
    <property type="project" value="TreeGrafter"/>
</dbReference>
<keyword evidence="5" id="KW-0547">Nucleotide-binding</keyword>
<evidence type="ECO:0000259" key="4">
    <source>
        <dbReference type="Pfam" id="PF00005"/>
    </source>
</evidence>
<reference evidence="5 6" key="1">
    <citation type="journal article" date="2020" name="Front. Microbiol.">
        <title>Single-cell genomics of novel Actinobacteria with the Wood-Ljungdahl pathway discovered in a serpentinizing system.</title>
        <authorList>
            <person name="Merino N."/>
            <person name="Kawai M."/>
            <person name="Boyd E.S."/>
            <person name="Colman D.R."/>
            <person name="McGlynn S.E."/>
            <person name="Nealson K.H."/>
            <person name="Kurokawa K."/>
            <person name="Hongoh Y."/>
        </authorList>
    </citation>
    <scope>NUCLEOTIDE SEQUENCE [LARGE SCALE GENOMIC DNA]</scope>
    <source>
        <strain evidence="5 6">S33</strain>
    </source>
</reference>
<keyword evidence="2" id="KW-0813">Transport</keyword>
<accession>A0A6V8P9J8</accession>
<feature type="non-terminal residue" evidence="5">
    <location>
        <position position="54"/>
    </location>
</feature>
<evidence type="ECO:0000256" key="3">
    <source>
        <dbReference type="ARBA" id="ARBA00022970"/>
    </source>
</evidence>
<name>A0A6V8P9J8_9ACTN</name>
<dbReference type="Pfam" id="PF00005">
    <property type="entry name" value="ABC_tran"/>
    <property type="match status" value="1"/>
</dbReference>
<dbReference type="Gene3D" id="3.40.50.300">
    <property type="entry name" value="P-loop containing nucleotide triphosphate hydrolases"/>
    <property type="match status" value="1"/>
</dbReference>
<dbReference type="InterPro" id="IPR003439">
    <property type="entry name" value="ABC_transporter-like_ATP-bd"/>
</dbReference>
<dbReference type="InterPro" id="IPR027417">
    <property type="entry name" value="P-loop_NTPase"/>
</dbReference>
<dbReference type="PANTHER" id="PTHR43820:SF4">
    <property type="entry name" value="HIGH-AFFINITY BRANCHED-CHAIN AMINO ACID TRANSPORT ATP-BINDING PROTEIN LIVF"/>
    <property type="match status" value="1"/>
</dbReference>
<keyword evidence="6" id="KW-1185">Reference proteome</keyword>
<evidence type="ECO:0000256" key="1">
    <source>
        <dbReference type="ARBA" id="ARBA00005417"/>
    </source>
</evidence>
<dbReference type="Proteomes" id="UP000591948">
    <property type="component" value="Unassembled WGS sequence"/>
</dbReference>
<gene>
    <name evidence="5" type="ORF">HKBW3S33_02166</name>
</gene>
<proteinExistence type="inferred from homology"/>
<dbReference type="GO" id="GO:0015807">
    <property type="term" value="P:L-amino acid transport"/>
    <property type="evidence" value="ECO:0007669"/>
    <property type="project" value="TreeGrafter"/>
</dbReference>
<sequence length="54" mass="5409">MAPILVAENVDAGYGDVVIVHNVSLEVGEGETVAIVGPNGSGKSTLIKSLLGFA</sequence>
<organism evidence="5 6">
    <name type="scientific">Candidatus Hakubella thermalkaliphila</name>
    <dbReference type="NCBI Taxonomy" id="2754717"/>
    <lineage>
        <taxon>Bacteria</taxon>
        <taxon>Bacillati</taxon>
        <taxon>Actinomycetota</taxon>
        <taxon>Actinomycetota incertae sedis</taxon>
        <taxon>Candidatus Hakubellales</taxon>
        <taxon>Candidatus Hakubellaceae</taxon>
        <taxon>Candidatus Hakubella</taxon>
    </lineage>
</organism>
<keyword evidence="5" id="KW-0067">ATP-binding</keyword>
<dbReference type="EMBL" id="BLRY01000386">
    <property type="protein sequence ID" value="GFP28750.1"/>
    <property type="molecule type" value="Genomic_DNA"/>
</dbReference>
<dbReference type="GO" id="GO:0016887">
    <property type="term" value="F:ATP hydrolysis activity"/>
    <property type="evidence" value="ECO:0007669"/>
    <property type="project" value="InterPro"/>
</dbReference>
<evidence type="ECO:0000313" key="6">
    <source>
        <dbReference type="Proteomes" id="UP000591948"/>
    </source>
</evidence>
<dbReference type="RefSeq" id="WP_176234018.1">
    <property type="nucleotide sequence ID" value="NZ_BLRY01000386.1"/>
</dbReference>
<protein>
    <submittedName>
        <fullName evidence="5">Branched-chain amino acid transport system ATP-binding protein</fullName>
    </submittedName>
</protein>
<dbReference type="AlphaFoldDB" id="A0A6V8P9J8"/>
<dbReference type="InterPro" id="IPR052156">
    <property type="entry name" value="BCAA_Transport_ATP-bd_LivF"/>
</dbReference>
<dbReference type="PANTHER" id="PTHR43820">
    <property type="entry name" value="HIGH-AFFINITY BRANCHED-CHAIN AMINO ACID TRANSPORT ATP-BINDING PROTEIN LIVF"/>
    <property type="match status" value="1"/>
</dbReference>
<feature type="domain" description="ABC transporter" evidence="4">
    <location>
        <begin position="20"/>
        <end position="53"/>
    </location>
</feature>
<keyword evidence="3" id="KW-0029">Amino-acid transport</keyword>
<dbReference type="SUPFAM" id="SSF52540">
    <property type="entry name" value="P-loop containing nucleoside triphosphate hydrolases"/>
    <property type="match status" value="1"/>
</dbReference>